<dbReference type="AlphaFoldDB" id="A0A7D6VRR9"/>
<name>A0A7D6VRR9_9CLOT</name>
<accession>A0A7D6VRR9</accession>
<dbReference type="EMBL" id="CP059378">
    <property type="protein sequence ID" value="QLY80368.1"/>
    <property type="molecule type" value="Genomic_DNA"/>
</dbReference>
<evidence type="ECO:0000313" key="1">
    <source>
        <dbReference type="EMBL" id="QLY80368.1"/>
    </source>
</evidence>
<dbReference type="KEGG" id="cint:HZF06_01945"/>
<organism evidence="1 2">
    <name type="scientific">Clostridium intestinale</name>
    <dbReference type="NCBI Taxonomy" id="36845"/>
    <lineage>
        <taxon>Bacteria</taxon>
        <taxon>Bacillati</taxon>
        <taxon>Bacillota</taxon>
        <taxon>Clostridia</taxon>
        <taxon>Eubacteriales</taxon>
        <taxon>Clostridiaceae</taxon>
        <taxon>Clostridium</taxon>
    </lineage>
</organism>
<protein>
    <submittedName>
        <fullName evidence="1">Uncharacterized protein</fullName>
    </submittedName>
</protein>
<reference evidence="1 2" key="1">
    <citation type="submission" date="2020-07" db="EMBL/GenBank/DDBJ databases">
        <title>Electron transfer.</title>
        <authorList>
            <person name="Huang L."/>
            <person name="Liu X."/>
            <person name="Zhou S."/>
        </authorList>
    </citation>
    <scope>NUCLEOTIDE SEQUENCE [LARGE SCALE GENOMIC DNA]</scope>
    <source>
        <strain evidence="1 2">Lx1</strain>
    </source>
</reference>
<dbReference type="Proteomes" id="UP000512286">
    <property type="component" value="Chromosome"/>
</dbReference>
<evidence type="ECO:0000313" key="2">
    <source>
        <dbReference type="Proteomes" id="UP000512286"/>
    </source>
</evidence>
<dbReference type="RefSeq" id="WP_181602220.1">
    <property type="nucleotide sequence ID" value="NZ_CP059378.1"/>
</dbReference>
<gene>
    <name evidence="1" type="ORF">HZF06_01945</name>
</gene>
<sequence>MCINISPTNENIGTEKFGDYIKKESILDRVEVQISAVAPYAMFKYIRYEYRNEEINYSDSFKAYKEQDSIIGNNVTNFLISNNLIILDSDILSIEVPEVTLELREENVTVYHCLFEDGY</sequence>
<proteinExistence type="predicted"/>